<evidence type="ECO:0000256" key="1">
    <source>
        <dbReference type="ARBA" id="ARBA00007664"/>
    </source>
</evidence>
<dbReference type="RefSeq" id="XP_007784063.1">
    <property type="nucleotide sequence ID" value="XM_007785873.1"/>
</dbReference>
<dbReference type="PROSITE" id="PS00134">
    <property type="entry name" value="TRYPSIN_HIS"/>
    <property type="match status" value="1"/>
</dbReference>
<dbReference type="InterPro" id="IPR009003">
    <property type="entry name" value="Peptidase_S1_PA"/>
</dbReference>
<gene>
    <name evidence="3" type="ORF">W97_08004</name>
</gene>
<dbReference type="eggNOG" id="ENOG502SCHB">
    <property type="taxonomic scope" value="Eukaryota"/>
</dbReference>
<keyword evidence="4" id="KW-1185">Reference proteome</keyword>
<protein>
    <recommendedName>
        <fullName evidence="5">Serine protease</fullName>
    </recommendedName>
</protein>
<proteinExistence type="inferred from homology"/>
<dbReference type="SUPFAM" id="SSF50494">
    <property type="entry name" value="Trypsin-like serine proteases"/>
    <property type="match status" value="1"/>
</dbReference>
<dbReference type="OrthoDB" id="10037376at2759"/>
<dbReference type="GeneID" id="19905315"/>
<accession>R7Z496</accession>
<dbReference type="AlphaFoldDB" id="R7Z496"/>
<evidence type="ECO:0000313" key="3">
    <source>
        <dbReference type="EMBL" id="EON68746.1"/>
    </source>
</evidence>
<evidence type="ECO:0000256" key="2">
    <source>
        <dbReference type="ARBA" id="ARBA00022729"/>
    </source>
</evidence>
<evidence type="ECO:0000313" key="4">
    <source>
        <dbReference type="Proteomes" id="UP000016924"/>
    </source>
</evidence>
<reference evidence="4" key="1">
    <citation type="submission" date="2012-06" db="EMBL/GenBank/DDBJ databases">
        <title>The genome sequence of Coniosporium apollinis CBS 100218.</title>
        <authorList>
            <consortium name="The Broad Institute Genome Sequencing Platform"/>
            <person name="Cuomo C."/>
            <person name="Gorbushina A."/>
            <person name="Noack S."/>
            <person name="Walker B."/>
            <person name="Young S.K."/>
            <person name="Zeng Q."/>
            <person name="Gargeya S."/>
            <person name="Fitzgerald M."/>
            <person name="Haas B."/>
            <person name="Abouelleil A."/>
            <person name="Alvarado L."/>
            <person name="Arachchi H.M."/>
            <person name="Berlin A.M."/>
            <person name="Chapman S.B."/>
            <person name="Goldberg J."/>
            <person name="Griggs A."/>
            <person name="Gujja S."/>
            <person name="Hansen M."/>
            <person name="Howarth C."/>
            <person name="Imamovic A."/>
            <person name="Larimer J."/>
            <person name="McCowan C."/>
            <person name="Montmayeur A."/>
            <person name="Murphy C."/>
            <person name="Neiman D."/>
            <person name="Pearson M."/>
            <person name="Priest M."/>
            <person name="Roberts A."/>
            <person name="Saif S."/>
            <person name="Shea T."/>
            <person name="Sisk P."/>
            <person name="Sykes S."/>
            <person name="Wortman J."/>
            <person name="Nusbaum C."/>
            <person name="Birren B."/>
        </authorList>
    </citation>
    <scope>NUCLEOTIDE SEQUENCE [LARGE SCALE GENOMIC DNA]</scope>
    <source>
        <strain evidence="4">CBS 100218</strain>
    </source>
</reference>
<dbReference type="GO" id="GO:0004252">
    <property type="term" value="F:serine-type endopeptidase activity"/>
    <property type="evidence" value="ECO:0007669"/>
    <property type="project" value="InterPro"/>
</dbReference>
<dbReference type="InterPro" id="IPR043504">
    <property type="entry name" value="Peptidase_S1_PA_chymotrypsin"/>
</dbReference>
<dbReference type="Gene3D" id="2.40.10.10">
    <property type="entry name" value="Trypsin-like serine proteases"/>
    <property type="match status" value="2"/>
</dbReference>
<dbReference type="HOGENOM" id="CLU_064979_0_0_1"/>
<sequence>MAAPLQYEQLVEKYKEDSSTKVLDAGDKKPIQVGLLDVVIDNKYKPQLVRENGRLKVVVEADANGIKIEHPFPNPKVVLLGAAQIKQRDTTVEATAFRPQGTPTSFPPSKDDTAQDRTRNIPTVIFGPDDRVVFHDTSFPWRLCGKVQTAVARGSGCMIGPRHVLTASHCVNWAADGSAGWINFTPGYYDGSGPWGTFAATTVYAYVKNIGALLDKQTAFDYAVLVLDKRIGDTIGWAGRRVFDDSWVNTAQWAFIGYPGDLTGTERPAFQGKVVVTSNNPNFTLNGRSGGRSGSVLGHFSDITRGMSGGPLWGTWTGEEGPRVVGVCSTRDGPPIAVPDGSTNQDNEFGGGQALVDLIIEATTEAP</sequence>
<dbReference type="InterPro" id="IPR050966">
    <property type="entry name" value="Glutamyl_endopeptidase"/>
</dbReference>
<dbReference type="GO" id="GO:0006508">
    <property type="term" value="P:proteolysis"/>
    <property type="evidence" value="ECO:0007669"/>
    <property type="project" value="InterPro"/>
</dbReference>
<name>R7Z496_CONA1</name>
<evidence type="ECO:0008006" key="5">
    <source>
        <dbReference type="Google" id="ProtNLM"/>
    </source>
</evidence>
<dbReference type="Proteomes" id="UP000016924">
    <property type="component" value="Unassembled WGS sequence"/>
</dbReference>
<keyword evidence="2" id="KW-0732">Signal</keyword>
<dbReference type="PANTHER" id="PTHR15462:SF8">
    <property type="entry name" value="SERINE PROTEASE"/>
    <property type="match status" value="1"/>
</dbReference>
<dbReference type="EMBL" id="JH767600">
    <property type="protein sequence ID" value="EON68746.1"/>
    <property type="molecule type" value="Genomic_DNA"/>
</dbReference>
<dbReference type="PANTHER" id="PTHR15462">
    <property type="entry name" value="SERINE PROTEASE"/>
    <property type="match status" value="1"/>
</dbReference>
<comment type="similarity">
    <text evidence="1">Belongs to the peptidase S1 family.</text>
</comment>
<organism evidence="3 4">
    <name type="scientific">Coniosporium apollinis (strain CBS 100218)</name>
    <name type="common">Rock-inhabiting black yeast</name>
    <dbReference type="NCBI Taxonomy" id="1168221"/>
    <lineage>
        <taxon>Eukaryota</taxon>
        <taxon>Fungi</taxon>
        <taxon>Dikarya</taxon>
        <taxon>Ascomycota</taxon>
        <taxon>Pezizomycotina</taxon>
        <taxon>Dothideomycetes</taxon>
        <taxon>Dothideomycetes incertae sedis</taxon>
        <taxon>Coniosporium</taxon>
    </lineage>
</organism>
<dbReference type="Pfam" id="PF13365">
    <property type="entry name" value="Trypsin_2"/>
    <property type="match status" value="1"/>
</dbReference>
<dbReference type="InterPro" id="IPR018114">
    <property type="entry name" value="TRYPSIN_HIS"/>
</dbReference>